<evidence type="ECO:0000259" key="1">
    <source>
        <dbReference type="Pfam" id="PF03724"/>
    </source>
</evidence>
<gene>
    <name evidence="2" type="ORF">GXP69_05360</name>
</gene>
<evidence type="ECO:0000313" key="3">
    <source>
        <dbReference type="Proteomes" id="UP000474777"/>
    </source>
</evidence>
<evidence type="ECO:0000313" key="2">
    <source>
        <dbReference type="EMBL" id="NEM97115.1"/>
    </source>
</evidence>
<feature type="domain" description="DUF306" evidence="1">
    <location>
        <begin position="36"/>
        <end position="142"/>
    </location>
</feature>
<dbReference type="InterPro" id="IPR038670">
    <property type="entry name" value="HslJ-like_sf"/>
</dbReference>
<dbReference type="RefSeq" id="WP_163913211.1">
    <property type="nucleotide sequence ID" value="NZ_JAAGWD010000002.1"/>
</dbReference>
<dbReference type="PANTHER" id="PTHR35535">
    <property type="entry name" value="HEAT SHOCK PROTEIN HSLJ"/>
    <property type="match status" value="1"/>
</dbReference>
<dbReference type="InterPro" id="IPR053147">
    <property type="entry name" value="Hsp_HslJ-like"/>
</dbReference>
<dbReference type="EMBL" id="JAAGWD010000002">
    <property type="protein sequence ID" value="NEM97115.1"/>
    <property type="molecule type" value="Genomic_DNA"/>
</dbReference>
<dbReference type="Proteomes" id="UP000474777">
    <property type="component" value="Unassembled WGS sequence"/>
</dbReference>
<dbReference type="InterPro" id="IPR005184">
    <property type="entry name" value="DUF306_Meta_HslJ"/>
</dbReference>
<dbReference type="Pfam" id="PF03724">
    <property type="entry name" value="META"/>
    <property type="match status" value="1"/>
</dbReference>
<dbReference type="PANTHER" id="PTHR35535:SF1">
    <property type="entry name" value="HEAT SHOCK PROTEIN HSLJ"/>
    <property type="match status" value="1"/>
</dbReference>
<accession>A0A6B3LPX7</accession>
<organism evidence="2 3">
    <name type="scientific">Pontibacter burrus</name>
    <dbReference type="NCBI Taxonomy" id="2704466"/>
    <lineage>
        <taxon>Bacteria</taxon>
        <taxon>Pseudomonadati</taxon>
        <taxon>Bacteroidota</taxon>
        <taxon>Cytophagia</taxon>
        <taxon>Cytophagales</taxon>
        <taxon>Hymenobacteraceae</taxon>
        <taxon>Pontibacter</taxon>
    </lineage>
</organism>
<keyword evidence="3" id="KW-1185">Reference proteome</keyword>
<sequence length="155" mass="17290">MKRIYLWAVIGLLGLLGVVAGCKTAAPTEPATEDDTIVDIYWMLLSLEGESPQAPNDTDAAFIRLQENERDLKGNAGCNTIFGKYELNGSSLRFSNVGSTRMMCQNMEQETKFLRMLERVDSFRISGRILTLYAGSEAVATFRSGNPEDLERIER</sequence>
<proteinExistence type="predicted"/>
<dbReference type="Gene3D" id="2.40.128.270">
    <property type="match status" value="1"/>
</dbReference>
<comment type="caution">
    <text evidence="2">The sequence shown here is derived from an EMBL/GenBank/DDBJ whole genome shotgun (WGS) entry which is preliminary data.</text>
</comment>
<name>A0A6B3LPX7_9BACT</name>
<protein>
    <submittedName>
        <fullName evidence="2">META domain-containing protein</fullName>
    </submittedName>
</protein>
<dbReference type="PROSITE" id="PS51257">
    <property type="entry name" value="PROKAR_LIPOPROTEIN"/>
    <property type="match status" value="1"/>
</dbReference>
<dbReference type="AlphaFoldDB" id="A0A6B3LPX7"/>
<reference evidence="2 3" key="1">
    <citation type="submission" date="2020-02" db="EMBL/GenBank/DDBJ databases">
        <authorList>
            <person name="Kim M.K."/>
        </authorList>
    </citation>
    <scope>NUCLEOTIDE SEQUENCE [LARGE SCALE GENOMIC DNA]</scope>
    <source>
        <strain evidence="2 3">BT327</strain>
    </source>
</reference>